<reference evidence="3 4" key="1">
    <citation type="journal article" date="2017" name="BMC Genomics">
        <title>Whole-genome assembly of Babesia ovata and comparative genomics between closely related pathogens.</title>
        <authorList>
            <person name="Yamagishi J."/>
            <person name="Asada M."/>
            <person name="Hakimi H."/>
            <person name="Tanaka T.Q."/>
            <person name="Sugimoto C."/>
            <person name="Kawazu S."/>
        </authorList>
    </citation>
    <scope>NUCLEOTIDE SEQUENCE [LARGE SCALE GENOMIC DNA]</scope>
    <source>
        <strain evidence="3 4">Miyake</strain>
    </source>
</reference>
<proteinExistence type="predicted"/>
<sequence>MARHNVQLDTLKNCLQFLLGLNTDKKMQNQVSNELHGRLSGKYNTVDQPQIEQALSQFLIAVSNFHNKLCNKAPAVYNGNQDPTAVLDALLECIPKFLAVMYFLRYQVDDGFKALGGGGWKDKPVGGSAIFGGELQAYFTAPSSSKTYGVVPGGFGRLELKSYYRRGSFMTGYLATICEKHADRNIQNYFLDVFATSVLRENSGTQDSNTANALALVRTFCEIVEKETQAGGGELKQKLDDSLNGDTVKKMEVKNLKKEEFAKYTAQWLRDNLGNVKNNLVKIDTTNKALGKKSTAELTDYFTNNLFPYGFTFDKYNFARHKNPYDVLQESWANVINEFNKANNGLAKLKEILEGQKCPGDEGKKLEGAQNQGPQNGPADPASQNNGRSEAKHPPSPVAKSGDPGVQGSQGFPGPGGPGPSQSPDASSKQVVHPQQPSQPPPVLPPPPPPPPLPGGPSSAAPPGPPLQGSSSVDTPAQHPAASPTAVRTQSPDVAGSGSGPAGVQGVGQHGSGGAGQDGGQVVTQDVSRVTTASGAPASGSSGSGETNKNCSNGKPPVELWPYGFKYCPRDSKTWDSIAQKKMHDEWDKKTQEANQRVAERRRQREDRLRQQKEAEERKKQRDLAAQHPIIPAVQYSPPPPTYGIHQSRPPALSPIRDYDVPIIDGFKSTPPDPRDTWLDGADMYDFGGQEVSEEDDPVFAEMGGEPIAGGFDIKLQQEEDSKYKYADQQLQAMYEQRHVALQEQFEADKEQRRQAEAQLHNIVPPDAFEEVMDNVAGEEVIDLDNIKMSNDAYPVVVGVEGEKLPADYDAIHEQQKIANIHDAYTRIYEHRKSEDEKIEAMLHHAQQVGVMNSLNDDAFGELVDIPHNPKSYVPESWIKHYVDRIPKPIPPVIETFPHESRPTEATQEVPDMPAGVSDTKSFTDLQIHVPKRTVTDPSYDFDIDHDPPPLPGVQPLDLVGPSTAAIALNLTPFEVAPYFVPKDFDKSKIKRSNVDMCIPDWSTQKPTHDSTDIPETELFPSEAPRTVKEMLTWIAGLQHKKHQETMKQCIEKAFKRGEDISAILPLSVNGADIRPQHVIDTIQLAATFAASVLNSIAPKWRMAVPSARSTPREPDWCALPCQLRDYVYACCHQLAFLKSQCSRRESDGGWQDCYYGSNVSSPKSPLQAFLTDASDSKFQTYPFDPCDICRKSRINMGFTKDDLPDDEQDGKHISTILSPTCGGDDPLLTLASYLNCLTRRTPRTTGELVSFFHNCGNELHDAFSDKLLPLGSALSSPHYDCPDWDRLEAEDLRAIEDARGSATPNSNHDKNHPKTLSTMLGCDITNAQCPQHLSPITYRAYALYSSSFVHHYLSWAVYLPDRLHESLEKLSVDLRGHDNTKCTSLYACHDALPLLYSHGFTPPDGTLQSSLTCSKAIANLKEVVNGRPIASLMTAMDNFLYRVREPFIYTVFTLWSVAMIFLAHTMLYRMDILRIRSHLLTTRASHLIDVKALLTKGRKMLSLYKGVDYFDDESAGLLHR</sequence>
<keyword evidence="2" id="KW-0812">Transmembrane</keyword>
<feature type="region of interest" description="Disordered" evidence="1">
    <location>
        <begin position="358"/>
        <end position="563"/>
    </location>
</feature>
<feature type="compositionally biased region" description="Gly residues" evidence="1">
    <location>
        <begin position="497"/>
        <end position="519"/>
    </location>
</feature>
<feature type="compositionally biased region" description="Pro residues" evidence="1">
    <location>
        <begin position="437"/>
        <end position="466"/>
    </location>
</feature>
<dbReference type="PANTHER" id="PTHR45725:SF1">
    <property type="entry name" value="DISHEVELLED ASSOCIATED ACTIVATOR OF MORPHOGENESIS, ISOFORM D"/>
    <property type="match status" value="1"/>
</dbReference>
<dbReference type="PANTHER" id="PTHR45725">
    <property type="entry name" value="FORMIN HOMOLOGY 2 FAMILY MEMBER"/>
    <property type="match status" value="1"/>
</dbReference>
<feature type="compositionally biased region" description="Low complexity" evidence="1">
    <location>
        <begin position="520"/>
        <end position="545"/>
    </location>
</feature>
<evidence type="ECO:0000256" key="2">
    <source>
        <dbReference type="SAM" id="Phobius"/>
    </source>
</evidence>
<gene>
    <name evidence="3" type="ORF">BOVATA_028810</name>
</gene>
<dbReference type="EMBL" id="BDSA01000003">
    <property type="protein sequence ID" value="GBE61388.1"/>
    <property type="molecule type" value="Genomic_DNA"/>
</dbReference>
<keyword evidence="4" id="KW-1185">Reference proteome</keyword>
<evidence type="ECO:0000313" key="3">
    <source>
        <dbReference type="EMBL" id="GBE61388.1"/>
    </source>
</evidence>
<dbReference type="RefSeq" id="XP_028867631.1">
    <property type="nucleotide sequence ID" value="XM_029011798.1"/>
</dbReference>
<keyword evidence="2" id="KW-0472">Membrane</keyword>
<dbReference type="GeneID" id="39875158"/>
<comment type="caution">
    <text evidence="3">The sequence shown here is derived from an EMBL/GenBank/DDBJ whole genome shotgun (WGS) entry which is preliminary data.</text>
</comment>
<feature type="compositionally biased region" description="Basic and acidic residues" evidence="1">
    <location>
        <begin position="358"/>
        <end position="367"/>
    </location>
</feature>
<accession>A0A2H6KEG2</accession>
<dbReference type="OrthoDB" id="6410656at2759"/>
<dbReference type="VEuPathDB" id="PiroplasmaDB:BOVATA_028810"/>
<dbReference type="Proteomes" id="UP000236319">
    <property type="component" value="Unassembled WGS sequence"/>
</dbReference>
<organism evidence="3 4">
    <name type="scientific">Babesia ovata</name>
    <dbReference type="NCBI Taxonomy" id="189622"/>
    <lineage>
        <taxon>Eukaryota</taxon>
        <taxon>Sar</taxon>
        <taxon>Alveolata</taxon>
        <taxon>Apicomplexa</taxon>
        <taxon>Aconoidasida</taxon>
        <taxon>Piroplasmida</taxon>
        <taxon>Babesiidae</taxon>
        <taxon>Babesia</taxon>
    </lineage>
</organism>
<name>A0A2H6KEG2_9APIC</name>
<keyword evidence="2" id="KW-1133">Transmembrane helix</keyword>
<dbReference type="InterPro" id="IPR051425">
    <property type="entry name" value="Formin_Homology"/>
</dbReference>
<evidence type="ECO:0000256" key="1">
    <source>
        <dbReference type="SAM" id="MobiDB-lite"/>
    </source>
</evidence>
<feature type="transmembrane region" description="Helical" evidence="2">
    <location>
        <begin position="1448"/>
        <end position="1469"/>
    </location>
</feature>
<evidence type="ECO:0000313" key="4">
    <source>
        <dbReference type="Proteomes" id="UP000236319"/>
    </source>
</evidence>
<feature type="compositionally biased region" description="Basic and acidic residues" evidence="1">
    <location>
        <begin position="583"/>
        <end position="625"/>
    </location>
</feature>
<protein>
    <submittedName>
        <fullName evidence="3">Ribosome-binding protein 1</fullName>
    </submittedName>
</protein>
<feature type="region of interest" description="Disordered" evidence="1">
    <location>
        <begin position="583"/>
        <end position="627"/>
    </location>
</feature>